<feature type="compositionally biased region" description="Acidic residues" evidence="1">
    <location>
        <begin position="161"/>
        <end position="171"/>
    </location>
</feature>
<organism evidence="2 3">
    <name type="scientific">Dibothriocephalus latus</name>
    <name type="common">Fish tapeworm</name>
    <name type="synonym">Diphyllobothrium latum</name>
    <dbReference type="NCBI Taxonomy" id="60516"/>
    <lineage>
        <taxon>Eukaryota</taxon>
        <taxon>Metazoa</taxon>
        <taxon>Spiralia</taxon>
        <taxon>Lophotrochozoa</taxon>
        <taxon>Platyhelminthes</taxon>
        <taxon>Cestoda</taxon>
        <taxon>Eucestoda</taxon>
        <taxon>Diphyllobothriidea</taxon>
        <taxon>Diphyllobothriidae</taxon>
        <taxon>Dibothriocephalus</taxon>
    </lineage>
</organism>
<evidence type="ECO:0000313" key="3">
    <source>
        <dbReference type="Proteomes" id="UP000281553"/>
    </source>
</evidence>
<feature type="region of interest" description="Disordered" evidence="1">
    <location>
        <begin position="125"/>
        <end position="315"/>
    </location>
</feature>
<name>A0A3P7LW82_DIBLA</name>
<gene>
    <name evidence="2" type="ORF">DILT_LOCUS10189</name>
</gene>
<accession>A0A3P7LW82</accession>
<dbReference type="EMBL" id="UYRU01059000">
    <property type="protein sequence ID" value="VDN14358.1"/>
    <property type="molecule type" value="Genomic_DNA"/>
</dbReference>
<feature type="compositionally biased region" description="Low complexity" evidence="1">
    <location>
        <begin position="125"/>
        <end position="137"/>
    </location>
</feature>
<evidence type="ECO:0000256" key="1">
    <source>
        <dbReference type="SAM" id="MobiDB-lite"/>
    </source>
</evidence>
<keyword evidence="3" id="KW-1185">Reference proteome</keyword>
<proteinExistence type="predicted"/>
<sequence length="315" mass="34797">MTTPIATFQIPSVTCYKPKVLKSDDFSKLSKEGQRQLSFYPTYMEVCEVKKGKPKVIRMIKLGDVTDVTTDEARDGVLRVFANRKGKIECHQMIIPDDADFHQARAYFDRNAAAGSIVSPFPSEAIQSIRRSSQAQSEKSTSKRPASSVTRKPRKGHESVVFEDQDSDEPSQEPSARKKQSKARSTAASEDLYSDGRSHEPSVRKKPLQGRGFTASEDLDSDEATLEPPLSRKPPKGRSIAASEDLYSDGRSHDPSIRKKPPQGRGFTASEDLDSDEPGYEPSVTKKQPKERGSTASKAADGYKPRYASKKPPKG</sequence>
<feature type="compositionally biased region" description="Basic and acidic residues" evidence="1">
    <location>
        <begin position="194"/>
        <end position="203"/>
    </location>
</feature>
<dbReference type="Proteomes" id="UP000281553">
    <property type="component" value="Unassembled WGS sequence"/>
</dbReference>
<protein>
    <submittedName>
        <fullName evidence="2">Uncharacterized protein</fullName>
    </submittedName>
</protein>
<feature type="compositionally biased region" description="Basic and acidic residues" evidence="1">
    <location>
        <begin position="248"/>
        <end position="257"/>
    </location>
</feature>
<evidence type="ECO:0000313" key="2">
    <source>
        <dbReference type="EMBL" id="VDN14358.1"/>
    </source>
</evidence>
<reference evidence="2 3" key="1">
    <citation type="submission" date="2018-11" db="EMBL/GenBank/DDBJ databases">
        <authorList>
            <consortium name="Pathogen Informatics"/>
        </authorList>
    </citation>
    <scope>NUCLEOTIDE SEQUENCE [LARGE SCALE GENOMIC DNA]</scope>
</reference>
<feature type="non-terminal residue" evidence="2">
    <location>
        <position position="315"/>
    </location>
</feature>
<dbReference type="AlphaFoldDB" id="A0A3P7LW82"/>
<dbReference type="OrthoDB" id="6244298at2759"/>